<sequence>MFHKCDYSIQALTNEPLIITIKDNVFFGFIFDQIEQINLLTIVLLPHYTSLIKVQFRFSRTIENF</sequence>
<keyword evidence="2" id="KW-1185">Reference proteome</keyword>
<protein>
    <submittedName>
        <fullName evidence="1">Uncharacterized protein</fullName>
    </submittedName>
</protein>
<evidence type="ECO:0000313" key="1">
    <source>
        <dbReference type="EMBL" id="KAH9420015.1"/>
    </source>
</evidence>
<dbReference type="EMBL" id="NJHN03000054">
    <property type="protein sequence ID" value="KAH9420015.1"/>
    <property type="molecule type" value="Genomic_DNA"/>
</dbReference>
<name>A0ABQ8JC45_DERPT</name>
<reference evidence="1 2" key="1">
    <citation type="journal article" date="2018" name="J. Allergy Clin. Immunol.">
        <title>High-quality assembly of Dermatophagoides pteronyssinus genome and transcriptome reveals a wide range of novel allergens.</title>
        <authorList>
            <person name="Liu X.Y."/>
            <person name="Yang K.Y."/>
            <person name="Wang M.Q."/>
            <person name="Kwok J.S."/>
            <person name="Zeng X."/>
            <person name="Yang Z."/>
            <person name="Xiao X.J."/>
            <person name="Lau C.P."/>
            <person name="Li Y."/>
            <person name="Huang Z.M."/>
            <person name="Ba J.G."/>
            <person name="Yim A.K."/>
            <person name="Ouyang C.Y."/>
            <person name="Ngai S.M."/>
            <person name="Chan T.F."/>
            <person name="Leung E.L."/>
            <person name="Liu L."/>
            <person name="Liu Z.G."/>
            <person name="Tsui S.K."/>
        </authorList>
    </citation>
    <scope>NUCLEOTIDE SEQUENCE [LARGE SCALE GENOMIC DNA]</scope>
    <source>
        <strain evidence="1">Derp</strain>
    </source>
</reference>
<comment type="caution">
    <text evidence="1">The sequence shown here is derived from an EMBL/GenBank/DDBJ whole genome shotgun (WGS) entry which is preliminary data.</text>
</comment>
<dbReference type="Proteomes" id="UP000887458">
    <property type="component" value="Unassembled WGS sequence"/>
</dbReference>
<evidence type="ECO:0000313" key="2">
    <source>
        <dbReference type="Proteomes" id="UP000887458"/>
    </source>
</evidence>
<reference evidence="1 2" key="2">
    <citation type="journal article" date="2022" name="Mol. Biol. Evol.">
        <title>Comparative Genomics Reveals Insights into the Divergent Evolution of Astigmatic Mites and Household Pest Adaptations.</title>
        <authorList>
            <person name="Xiong Q."/>
            <person name="Wan A.T."/>
            <person name="Liu X."/>
            <person name="Fung C.S."/>
            <person name="Xiao X."/>
            <person name="Malainual N."/>
            <person name="Hou J."/>
            <person name="Wang L."/>
            <person name="Wang M."/>
            <person name="Yang K.Y."/>
            <person name="Cui Y."/>
            <person name="Leung E.L."/>
            <person name="Nong W."/>
            <person name="Shin S.K."/>
            <person name="Au S.W."/>
            <person name="Jeong K.Y."/>
            <person name="Chew F.T."/>
            <person name="Hui J.H."/>
            <person name="Leung T.F."/>
            <person name="Tungtrongchitr A."/>
            <person name="Zhong N."/>
            <person name="Liu Z."/>
            <person name="Tsui S.K."/>
        </authorList>
    </citation>
    <scope>NUCLEOTIDE SEQUENCE [LARGE SCALE GENOMIC DNA]</scope>
    <source>
        <strain evidence="1">Derp</strain>
    </source>
</reference>
<proteinExistence type="predicted"/>
<accession>A0ABQ8JC45</accession>
<gene>
    <name evidence="1" type="ORF">DERP_001849</name>
</gene>
<organism evidence="1 2">
    <name type="scientific">Dermatophagoides pteronyssinus</name>
    <name type="common">European house dust mite</name>
    <dbReference type="NCBI Taxonomy" id="6956"/>
    <lineage>
        <taxon>Eukaryota</taxon>
        <taxon>Metazoa</taxon>
        <taxon>Ecdysozoa</taxon>
        <taxon>Arthropoda</taxon>
        <taxon>Chelicerata</taxon>
        <taxon>Arachnida</taxon>
        <taxon>Acari</taxon>
        <taxon>Acariformes</taxon>
        <taxon>Sarcoptiformes</taxon>
        <taxon>Astigmata</taxon>
        <taxon>Psoroptidia</taxon>
        <taxon>Analgoidea</taxon>
        <taxon>Pyroglyphidae</taxon>
        <taxon>Dermatophagoidinae</taxon>
        <taxon>Dermatophagoides</taxon>
    </lineage>
</organism>